<organism evidence="1 2">
    <name type="scientific">Colletotrichum zoysiae</name>
    <dbReference type="NCBI Taxonomy" id="1216348"/>
    <lineage>
        <taxon>Eukaryota</taxon>
        <taxon>Fungi</taxon>
        <taxon>Dikarya</taxon>
        <taxon>Ascomycota</taxon>
        <taxon>Pezizomycotina</taxon>
        <taxon>Sordariomycetes</taxon>
        <taxon>Hypocreomycetidae</taxon>
        <taxon>Glomerellales</taxon>
        <taxon>Glomerellaceae</taxon>
        <taxon>Colletotrichum</taxon>
        <taxon>Colletotrichum graminicola species complex</taxon>
    </lineage>
</organism>
<reference evidence="1" key="1">
    <citation type="submission" date="2021-06" db="EMBL/GenBank/DDBJ databases">
        <title>Comparative genomics, transcriptomics and evolutionary studies reveal genomic signatures of adaptation to plant cell wall in hemibiotrophic fungi.</title>
        <authorList>
            <consortium name="DOE Joint Genome Institute"/>
            <person name="Baroncelli R."/>
            <person name="Diaz J.F."/>
            <person name="Benocci T."/>
            <person name="Peng M."/>
            <person name="Battaglia E."/>
            <person name="Haridas S."/>
            <person name="Andreopoulos W."/>
            <person name="Labutti K."/>
            <person name="Pangilinan J."/>
            <person name="Floch G.L."/>
            <person name="Makela M.R."/>
            <person name="Henrissat B."/>
            <person name="Grigoriev I.V."/>
            <person name="Crouch J.A."/>
            <person name="De Vries R.P."/>
            <person name="Sukno S.A."/>
            <person name="Thon M.R."/>
        </authorList>
    </citation>
    <scope>NUCLEOTIDE SEQUENCE</scope>
    <source>
        <strain evidence="1">MAFF235873</strain>
    </source>
</reference>
<sequence length="222" mass="24253">MVTCTRVGARPIGSCKQNRWQSIRADRHHPMISTTEPSCGLAVESHASQALAILTRNAAATYPTSSLVLPAPRPSAHQSFIHPILPTRVPTAWITSRRICRASTSTVAPSSSSFRPDPLTHAWALGHVQSCSLICPQSCYMSTFRRRGEGRLTRPCCRSGRKSPCCGRRLDRLTRVFCLLGPLLDPSAPLPKLFDQDFERGQAVTATRGKGDQGLEGKKGSY</sequence>
<keyword evidence="2" id="KW-1185">Reference proteome</keyword>
<protein>
    <submittedName>
        <fullName evidence="1">Uncharacterized protein</fullName>
    </submittedName>
</protein>
<dbReference type="AlphaFoldDB" id="A0AAD9HL95"/>
<dbReference type="Proteomes" id="UP001232148">
    <property type="component" value="Unassembled WGS sequence"/>
</dbReference>
<evidence type="ECO:0000313" key="2">
    <source>
        <dbReference type="Proteomes" id="UP001232148"/>
    </source>
</evidence>
<proteinExistence type="predicted"/>
<accession>A0AAD9HL95</accession>
<comment type="caution">
    <text evidence="1">The sequence shown here is derived from an EMBL/GenBank/DDBJ whole genome shotgun (WGS) entry which is preliminary data.</text>
</comment>
<gene>
    <name evidence="1" type="ORF">LX32DRAFT_296588</name>
</gene>
<evidence type="ECO:0000313" key="1">
    <source>
        <dbReference type="EMBL" id="KAK2030993.1"/>
    </source>
</evidence>
<dbReference type="EMBL" id="MU842845">
    <property type="protein sequence ID" value="KAK2030993.1"/>
    <property type="molecule type" value="Genomic_DNA"/>
</dbReference>
<name>A0AAD9HL95_9PEZI</name>